<dbReference type="AntiFam" id="ANF00013">
    <property type="entry name" value="tRNA translation"/>
</dbReference>
<accession>A0A381P2N8</accession>
<reference evidence="1" key="1">
    <citation type="submission" date="2018-05" db="EMBL/GenBank/DDBJ databases">
        <authorList>
            <person name="Lanie J.A."/>
            <person name="Ng W.-L."/>
            <person name="Kazmierczak K.M."/>
            <person name="Andrzejewski T.M."/>
            <person name="Davidsen T.M."/>
            <person name="Wayne K.J."/>
            <person name="Tettelin H."/>
            <person name="Glass J.I."/>
            <person name="Rusch D."/>
            <person name="Podicherti R."/>
            <person name="Tsui H.-C.T."/>
            <person name="Winkler M.E."/>
        </authorList>
    </citation>
    <scope>NUCLEOTIDE SEQUENCE</scope>
</reference>
<evidence type="ECO:0000313" key="1">
    <source>
        <dbReference type="EMBL" id="SUZ61216.1"/>
    </source>
</evidence>
<feature type="non-terminal residue" evidence="1">
    <location>
        <position position="1"/>
    </location>
</feature>
<dbReference type="AlphaFoldDB" id="A0A381P2N8"/>
<sequence length="87" mass="9468">VINKAPVAQLDRVLASEAKGRRFESCRARHSGAGQKFGKSHKALERVKKNLQRMSPITGRFCVTRSTLSAANRSKWAASSIGRAADS</sequence>
<protein>
    <submittedName>
        <fullName evidence="1">Uncharacterized protein</fullName>
    </submittedName>
</protein>
<proteinExistence type="predicted"/>
<gene>
    <name evidence="1" type="ORF">METZ01_LOCUS14070</name>
</gene>
<dbReference type="EMBL" id="UINC01000788">
    <property type="protein sequence ID" value="SUZ61216.1"/>
    <property type="molecule type" value="Genomic_DNA"/>
</dbReference>
<organism evidence="1">
    <name type="scientific">marine metagenome</name>
    <dbReference type="NCBI Taxonomy" id="408172"/>
    <lineage>
        <taxon>unclassified sequences</taxon>
        <taxon>metagenomes</taxon>
        <taxon>ecological metagenomes</taxon>
    </lineage>
</organism>
<name>A0A381P2N8_9ZZZZ</name>